<dbReference type="SUPFAM" id="SSF49879">
    <property type="entry name" value="SMAD/FHA domain"/>
    <property type="match status" value="1"/>
</dbReference>
<dbReference type="KEGG" id="mbai:MB901379_03218"/>
<evidence type="ECO:0000256" key="1">
    <source>
        <dbReference type="ARBA" id="ARBA00004141"/>
    </source>
</evidence>
<feature type="region of interest" description="Disordered" evidence="6">
    <location>
        <begin position="87"/>
        <end position="210"/>
    </location>
</feature>
<evidence type="ECO:0000313" key="10">
    <source>
        <dbReference type="Proteomes" id="UP000269998"/>
    </source>
</evidence>
<keyword evidence="10" id="KW-1185">Reference proteome</keyword>
<dbReference type="AlphaFoldDB" id="A0A3S4BXK3"/>
<dbReference type="EC" id="3.6.3.-" evidence="9"/>
<feature type="transmembrane region" description="Helical" evidence="7">
    <location>
        <begin position="766"/>
        <end position="787"/>
    </location>
</feature>
<dbReference type="Pfam" id="PF01061">
    <property type="entry name" value="ABC2_membrane"/>
    <property type="match status" value="1"/>
</dbReference>
<dbReference type="InterPro" id="IPR050352">
    <property type="entry name" value="ABCG_transporters"/>
</dbReference>
<dbReference type="GO" id="GO:0016887">
    <property type="term" value="F:ATP hydrolysis activity"/>
    <property type="evidence" value="ECO:0007669"/>
    <property type="project" value="InterPro"/>
</dbReference>
<dbReference type="PANTHER" id="PTHR48041">
    <property type="entry name" value="ABC TRANSPORTER G FAMILY MEMBER 28"/>
    <property type="match status" value="1"/>
</dbReference>
<keyword evidence="5 7" id="KW-0472">Membrane</keyword>
<dbReference type="PROSITE" id="PS50893">
    <property type="entry name" value="ABC_TRANSPORTER_2"/>
    <property type="match status" value="1"/>
</dbReference>
<feature type="transmembrane region" description="Helical" evidence="7">
    <location>
        <begin position="698"/>
        <end position="720"/>
    </location>
</feature>
<organism evidence="9 10">
    <name type="scientific">Mycobacterium basiliense</name>
    <dbReference type="NCBI Taxonomy" id="2094119"/>
    <lineage>
        <taxon>Bacteria</taxon>
        <taxon>Bacillati</taxon>
        <taxon>Actinomycetota</taxon>
        <taxon>Actinomycetes</taxon>
        <taxon>Mycobacteriales</taxon>
        <taxon>Mycobacteriaceae</taxon>
        <taxon>Mycobacterium</taxon>
    </lineage>
</organism>
<gene>
    <name evidence="9" type="ORF">MB901379_03218</name>
</gene>
<feature type="compositionally biased region" description="Polar residues" evidence="6">
    <location>
        <begin position="131"/>
        <end position="147"/>
    </location>
</feature>
<dbReference type="InterPro" id="IPR027417">
    <property type="entry name" value="P-loop_NTPase"/>
</dbReference>
<dbReference type="EMBL" id="LR130759">
    <property type="protein sequence ID" value="VDM89639.1"/>
    <property type="molecule type" value="Genomic_DNA"/>
</dbReference>
<reference evidence="10" key="1">
    <citation type="submission" date="2018-02" db="EMBL/GenBank/DDBJ databases">
        <authorList>
            <person name="Seth-Smith MB H."/>
            <person name="Seth-Smith H."/>
        </authorList>
    </citation>
    <scope>NUCLEOTIDE SEQUENCE [LARGE SCALE GENOMIC DNA]</scope>
</reference>
<sequence>MTPNGFPLTVWAGSMRYIFAPGRDLSVGYGSQYDVRLDHPGDARWPVSDLLLRFIGTHWVVIDRGRSGIFVDGARVSAVDIRDGQTITIGDPHNGPRLTFQTGAATGPPPPTHSPAGPAYPSSHPVERTPHTSPTESATQHIHTGSAAQGMRTEATQRIPPPPRSTFDRATRPIRLPPSGSPPARGPMRPATPAGPPQSPAQAQPKARGLVERMTDATRKLLPARPDTGSGELAPWTNRLPLKPGARTIGVAAYELGLAVEGCELICDVSFTARPGSLIAIVGPSHTRNRALIGMLAGTRPHTSGVLTVDGHDVAAEPESMRSRIGVVPLDNRIHPRLTVEQTVSYAAEMRLPPDTSPDNRTRVINQVLDELELTPHRKSRVAKVAPEVRRCASMAIELITRPSLLVVDEPSAGLDPEQENHVMAMLRRQADLGCVVVVATTSLAHLNMCDQVLLLTPAGSLAFAGPPVHLESAMGTSSWTDVFSQVSTDPQGAHHAFLQRQRASVSTTPPSVAPPERLPTKLTFGRQVRLVARRQVRLLLAGRPYILFLMLLPFALAALTLLIPGDSGLDRAGPTATNPHEAIEILAALNIAAVLMGTALTVRDLVGERRIFRREQAVGLSASAYLTGKIVVFGVAAAIQAAILTAIVVIAKGQPVHDAVLLRNPGVELYASVAATAIVSAILGLALSTLGHTQREVVPLAVPVILASLLFAGGLLPLVGRWGFEQLSWLVPAHWGFAATAATVDLRRVDALATHREVWAHYVGWWSFDMVMLVVFGVLCAGVVRYRLRPPGDGTRDSSVHGEQQELGNGDR</sequence>
<dbReference type="InterPro" id="IPR008984">
    <property type="entry name" value="SMAD_FHA_dom_sf"/>
</dbReference>
<evidence type="ECO:0000256" key="5">
    <source>
        <dbReference type="ARBA" id="ARBA00023136"/>
    </source>
</evidence>
<feature type="compositionally biased region" description="Pro residues" evidence="6">
    <location>
        <begin position="175"/>
        <end position="185"/>
    </location>
</feature>
<keyword evidence="2" id="KW-0813">Transport</keyword>
<name>A0A3S4BXK3_9MYCO</name>
<evidence type="ECO:0000256" key="2">
    <source>
        <dbReference type="ARBA" id="ARBA00022448"/>
    </source>
</evidence>
<keyword evidence="4 7" id="KW-1133">Transmembrane helix</keyword>
<feature type="transmembrane region" description="Helical" evidence="7">
    <location>
        <begin position="546"/>
        <end position="566"/>
    </location>
</feature>
<feature type="transmembrane region" description="Helical" evidence="7">
    <location>
        <begin position="671"/>
        <end position="691"/>
    </location>
</feature>
<dbReference type="Pfam" id="PF00005">
    <property type="entry name" value="ABC_tran"/>
    <property type="match status" value="1"/>
</dbReference>
<evidence type="ECO:0000259" key="8">
    <source>
        <dbReference type="PROSITE" id="PS50893"/>
    </source>
</evidence>
<keyword evidence="9" id="KW-0547">Nucleotide-binding</keyword>
<feature type="compositionally biased region" description="Basic and acidic residues" evidence="6">
    <location>
        <begin position="795"/>
        <end position="813"/>
    </location>
</feature>
<keyword evidence="9" id="KW-0378">Hydrolase</keyword>
<dbReference type="GO" id="GO:0005524">
    <property type="term" value="F:ATP binding"/>
    <property type="evidence" value="ECO:0007669"/>
    <property type="project" value="UniProtKB-KW"/>
</dbReference>
<evidence type="ECO:0000256" key="7">
    <source>
        <dbReference type="SAM" id="Phobius"/>
    </source>
</evidence>
<dbReference type="PANTHER" id="PTHR48041:SF139">
    <property type="entry name" value="PROTEIN SCARLET"/>
    <property type="match status" value="1"/>
</dbReference>
<dbReference type="GO" id="GO:0140359">
    <property type="term" value="F:ABC-type transporter activity"/>
    <property type="evidence" value="ECO:0007669"/>
    <property type="project" value="InterPro"/>
</dbReference>
<dbReference type="Gene3D" id="3.40.50.300">
    <property type="entry name" value="P-loop containing nucleotide triphosphate hydrolases"/>
    <property type="match status" value="1"/>
</dbReference>
<evidence type="ECO:0000313" key="9">
    <source>
        <dbReference type="EMBL" id="VDM89639.1"/>
    </source>
</evidence>
<feature type="region of interest" description="Disordered" evidence="6">
    <location>
        <begin position="794"/>
        <end position="813"/>
    </location>
</feature>
<protein>
    <submittedName>
        <fullName evidence="9">ABC transporter ATP-binding/permease protein</fullName>
        <ecNumber evidence="9">3.6.3.-</ecNumber>
    </submittedName>
</protein>
<dbReference type="InterPro" id="IPR003439">
    <property type="entry name" value="ABC_transporter-like_ATP-bd"/>
</dbReference>
<dbReference type="InterPro" id="IPR013525">
    <property type="entry name" value="ABC2_TM"/>
</dbReference>
<evidence type="ECO:0000256" key="6">
    <source>
        <dbReference type="SAM" id="MobiDB-lite"/>
    </source>
</evidence>
<feature type="transmembrane region" description="Helical" evidence="7">
    <location>
        <begin position="627"/>
        <end position="651"/>
    </location>
</feature>
<dbReference type="Proteomes" id="UP000269998">
    <property type="component" value="Chromosome"/>
</dbReference>
<evidence type="ECO:0000256" key="4">
    <source>
        <dbReference type="ARBA" id="ARBA00022989"/>
    </source>
</evidence>
<proteinExistence type="predicted"/>
<dbReference type="GO" id="GO:0016020">
    <property type="term" value="C:membrane"/>
    <property type="evidence" value="ECO:0007669"/>
    <property type="project" value="UniProtKB-SubCell"/>
</dbReference>
<comment type="subcellular location">
    <subcellularLocation>
        <location evidence="1">Membrane</location>
        <topology evidence="1">Multi-pass membrane protein</topology>
    </subcellularLocation>
</comment>
<dbReference type="SUPFAM" id="SSF52540">
    <property type="entry name" value="P-loop containing nucleoside triphosphate hydrolases"/>
    <property type="match status" value="1"/>
</dbReference>
<keyword evidence="3 7" id="KW-0812">Transmembrane</keyword>
<accession>A0A3S4BXK3</accession>
<keyword evidence="9" id="KW-0067">ATP-binding</keyword>
<evidence type="ECO:0000256" key="3">
    <source>
        <dbReference type="ARBA" id="ARBA00022692"/>
    </source>
</evidence>
<feature type="domain" description="ABC transporter" evidence="8">
    <location>
        <begin position="246"/>
        <end position="483"/>
    </location>
</feature>